<dbReference type="Proteomes" id="UP000008068">
    <property type="component" value="Unassembled WGS sequence"/>
</dbReference>
<dbReference type="AlphaFoldDB" id="G0NDT8"/>
<gene>
    <name evidence="2" type="ORF">CAEBREN_18897</name>
</gene>
<keyword evidence="3" id="KW-1185">Reference proteome</keyword>
<dbReference type="eggNOG" id="ENOG502TIVX">
    <property type="taxonomic scope" value="Eukaryota"/>
</dbReference>
<accession>G0NDT8</accession>
<reference evidence="3" key="1">
    <citation type="submission" date="2011-07" db="EMBL/GenBank/DDBJ databases">
        <authorList>
            <consortium name="Caenorhabditis brenneri Sequencing and Analysis Consortium"/>
            <person name="Wilson R.K."/>
        </authorList>
    </citation>
    <scope>NUCLEOTIDE SEQUENCE [LARGE SCALE GENOMIC DNA]</scope>
    <source>
        <strain evidence="3">PB2801</strain>
    </source>
</reference>
<feature type="domain" description="F-box" evidence="1">
    <location>
        <begin position="29"/>
        <end position="83"/>
    </location>
</feature>
<dbReference type="OrthoDB" id="10666256at2759"/>
<organism evidence="3">
    <name type="scientific">Caenorhabditis brenneri</name>
    <name type="common">Nematode worm</name>
    <dbReference type="NCBI Taxonomy" id="135651"/>
    <lineage>
        <taxon>Eukaryota</taxon>
        <taxon>Metazoa</taxon>
        <taxon>Ecdysozoa</taxon>
        <taxon>Nematoda</taxon>
        <taxon>Chromadorea</taxon>
        <taxon>Rhabditida</taxon>
        <taxon>Rhabditina</taxon>
        <taxon>Rhabditomorpha</taxon>
        <taxon>Rhabditoidea</taxon>
        <taxon>Rhabditidae</taxon>
        <taxon>Peloderinae</taxon>
        <taxon>Caenorhabditis</taxon>
    </lineage>
</organism>
<dbReference type="InterPro" id="IPR001810">
    <property type="entry name" value="F-box_dom"/>
</dbReference>
<dbReference type="PANTHER" id="PTHR21503:SF8">
    <property type="entry name" value="F-BOX ASSOCIATED DOMAIN-CONTAINING PROTEIN-RELATED"/>
    <property type="match status" value="1"/>
</dbReference>
<dbReference type="EMBL" id="GL379869">
    <property type="protein sequence ID" value="EGT58498.1"/>
    <property type="molecule type" value="Genomic_DNA"/>
</dbReference>
<dbReference type="InterPro" id="IPR012885">
    <property type="entry name" value="F-box_Sdz-33"/>
</dbReference>
<name>G0NDT8_CAEBE</name>
<evidence type="ECO:0000313" key="3">
    <source>
        <dbReference type="Proteomes" id="UP000008068"/>
    </source>
</evidence>
<evidence type="ECO:0000259" key="1">
    <source>
        <dbReference type="PROSITE" id="PS50181"/>
    </source>
</evidence>
<dbReference type="Pfam" id="PF00646">
    <property type="entry name" value="F-box"/>
    <property type="match status" value="1"/>
</dbReference>
<dbReference type="PANTHER" id="PTHR21503">
    <property type="entry name" value="F-BOX-CONTAINING HYPOTHETICAL PROTEIN C.ELEGANS"/>
    <property type="match status" value="1"/>
</dbReference>
<evidence type="ECO:0000313" key="2">
    <source>
        <dbReference type="EMBL" id="EGT58498.1"/>
    </source>
</evidence>
<protein>
    <recommendedName>
        <fullName evidence="1">F-box domain-containing protein</fullName>
    </recommendedName>
</protein>
<dbReference type="PROSITE" id="PS50181">
    <property type="entry name" value="FBOX"/>
    <property type="match status" value="1"/>
</dbReference>
<dbReference type="HOGENOM" id="CLU_028840_1_1_1"/>
<dbReference type="InParanoid" id="G0NDT8"/>
<proteinExistence type="predicted"/>
<sequence length="659" mass="77464">MDQKAKKKNEILFIKKFKKLFSKNKKSNKFPLLHLPILALQNCLKFLDVYEFIDFSLISKRTKYLASTVRRQQIGINIQFQSKSLIYLTLPNYPDKEWLINFWDDVDKFPIKHLRKINGKLVLSAIKEEAERVPLFLRLIFSGGNSEENTKWMVEHLNVVFSSPIGSVYLDMSVDIGAMDWLQKFQPSFDFFWGVGQVCSNSGLSFILSNLQIKKELRLDLDVSDFQYNDAINAHTLYVKRANWITMDAIFASENTQIYVFTPCFTPGDLNKLLKEWMGGWNKNLEFFETWKTVDDMKNWRELLEEITKGIEYREFNSEENPERPKTIIDFSLISKRTKRLASTVRRQQIGINIQFQSRSLIYLTLPSYPDKEWLILSLDDVDERPIKHLRKINGKSVLSAIEEGPGQTLYFYRLIFSGGNNEENTKWMVEHLNVVFRSPIKCVSLDMSVEIGALNWLQKFQPSIDFFSGKGQVRSNDDVSFILSNLQIKKELSFIAKLTDFHYNKAINVHSLFLERANWITMDAILASENTQISICDSCFTPNDLNKFLKKWMGGWNKNLEYFKAVRVVEDDKRKTENFEEITKDIEFWEYNAEENPERPKELELWSGYVMDIIVENNFQLSRSDGKTAAFRHLYERDEDDDELNERFEFHAWDRTLL</sequence>
<dbReference type="Pfam" id="PF07735">
    <property type="entry name" value="FBA_2"/>
    <property type="match status" value="2"/>
</dbReference>